<dbReference type="InterPro" id="IPR016166">
    <property type="entry name" value="FAD-bd_PCMH"/>
</dbReference>
<dbReference type="GO" id="GO:0016491">
    <property type="term" value="F:oxidoreductase activity"/>
    <property type="evidence" value="ECO:0007669"/>
    <property type="project" value="UniProtKB-KW"/>
</dbReference>
<dbReference type="InterPro" id="IPR016167">
    <property type="entry name" value="FAD-bd_PCMH_sub1"/>
</dbReference>
<gene>
    <name evidence="7" type="ORF">SAMN04489835_1143</name>
</gene>
<keyword evidence="4" id="KW-0274">FAD</keyword>
<proteinExistence type="inferred from homology"/>
<dbReference type="OrthoDB" id="545125at2"/>
<comment type="similarity">
    <text evidence="2">Belongs to the oxygen-dependent FAD-linked oxidoreductase family.</text>
</comment>
<dbReference type="EMBL" id="LT629971">
    <property type="protein sequence ID" value="SEH53726.1"/>
    <property type="molecule type" value="Genomic_DNA"/>
</dbReference>
<evidence type="ECO:0000256" key="3">
    <source>
        <dbReference type="ARBA" id="ARBA00022630"/>
    </source>
</evidence>
<dbReference type="PANTHER" id="PTHR42973">
    <property type="entry name" value="BINDING OXIDOREDUCTASE, PUTATIVE (AFU_ORTHOLOGUE AFUA_1G17690)-RELATED"/>
    <property type="match status" value="1"/>
</dbReference>
<dbReference type="AlphaFoldDB" id="A0A1H6IZK7"/>
<dbReference type="PANTHER" id="PTHR42973:SF39">
    <property type="entry name" value="FAD-BINDING PCMH-TYPE DOMAIN-CONTAINING PROTEIN"/>
    <property type="match status" value="1"/>
</dbReference>
<accession>A0A1H6IZK7</accession>
<dbReference type="Gene3D" id="3.30.465.10">
    <property type="match status" value="1"/>
</dbReference>
<dbReference type="GO" id="GO:0071949">
    <property type="term" value="F:FAD binding"/>
    <property type="evidence" value="ECO:0007669"/>
    <property type="project" value="InterPro"/>
</dbReference>
<keyword evidence="3" id="KW-0285">Flavoprotein</keyword>
<dbReference type="InterPro" id="IPR006094">
    <property type="entry name" value="Oxid_FAD_bind_N"/>
</dbReference>
<dbReference type="InterPro" id="IPR016169">
    <property type="entry name" value="FAD-bd_PCMH_sub2"/>
</dbReference>
<dbReference type="PROSITE" id="PS51387">
    <property type="entry name" value="FAD_PCMH"/>
    <property type="match status" value="1"/>
</dbReference>
<dbReference type="Gene3D" id="3.40.462.20">
    <property type="match status" value="1"/>
</dbReference>
<sequence length="454" mass="47591">MTILTDLRSAIAPDRVLVDGPEFDAALHQFNGAVHIRPAVVVRCESAPDVQVAIRVAREHTIPLSVRGGANDFWGRGLRSDGLVLDLSAMRAVRVDEDRRIATVEGGALSSDVVRAAEKAGLTAVTGTVGTVGIVGLTLGGGYGPLTGRFGLAADNLLGAQVVLADGALVDTDTEPDLLWASRGGGGNFGVVTSARIQLHPVPVVVSGTILYPVTQARSVLAGLHDILAGAPDELTVDVGFLPGADGSPTVYVAPTWSGDVRRGDAPGGPVHTLTRLGTPVLADIAPVARSVPLAATTAMFPFGRRGAIRTRMLPGISEPVGDVLERAARNFSSPFSALLLHQFHGAPTRVPLDATAFALREPHSMAELIALWDNDSRPADTVDTPHQRWLEHVHAALEPYAMPGGYVNLLGPESPDQIAQAYGANTARLLAIKRRFDPHGLFDATPLPPGCPE</sequence>
<keyword evidence="5" id="KW-0560">Oxidoreductase</keyword>
<dbReference type="InterPro" id="IPR012951">
    <property type="entry name" value="BBE"/>
</dbReference>
<comment type="cofactor">
    <cofactor evidence="1">
        <name>FAD</name>
        <dbReference type="ChEBI" id="CHEBI:57692"/>
    </cofactor>
</comment>
<evidence type="ECO:0000313" key="7">
    <source>
        <dbReference type="EMBL" id="SEH53726.1"/>
    </source>
</evidence>
<evidence type="ECO:0000313" key="8">
    <source>
        <dbReference type="Proteomes" id="UP000182915"/>
    </source>
</evidence>
<evidence type="ECO:0000256" key="2">
    <source>
        <dbReference type="ARBA" id="ARBA00005466"/>
    </source>
</evidence>
<organism evidence="7 8">
    <name type="scientific">Mycolicibacterium rutilum</name>
    <name type="common">Mycobacterium rutilum</name>
    <dbReference type="NCBI Taxonomy" id="370526"/>
    <lineage>
        <taxon>Bacteria</taxon>
        <taxon>Bacillati</taxon>
        <taxon>Actinomycetota</taxon>
        <taxon>Actinomycetes</taxon>
        <taxon>Mycobacteriales</taxon>
        <taxon>Mycobacteriaceae</taxon>
        <taxon>Mycolicibacterium</taxon>
    </lineage>
</organism>
<evidence type="ECO:0000256" key="4">
    <source>
        <dbReference type="ARBA" id="ARBA00022827"/>
    </source>
</evidence>
<dbReference type="Pfam" id="PF08031">
    <property type="entry name" value="BBE"/>
    <property type="match status" value="1"/>
</dbReference>
<dbReference type="InterPro" id="IPR036318">
    <property type="entry name" value="FAD-bd_PCMH-like_sf"/>
</dbReference>
<evidence type="ECO:0000259" key="6">
    <source>
        <dbReference type="PROSITE" id="PS51387"/>
    </source>
</evidence>
<name>A0A1H6IZK7_MYCRU</name>
<dbReference type="Gene3D" id="3.30.43.10">
    <property type="entry name" value="Uridine Diphospho-n-acetylenolpyruvylglucosamine Reductase, domain 2"/>
    <property type="match status" value="1"/>
</dbReference>
<keyword evidence="8" id="KW-1185">Reference proteome</keyword>
<evidence type="ECO:0000256" key="1">
    <source>
        <dbReference type="ARBA" id="ARBA00001974"/>
    </source>
</evidence>
<reference evidence="8" key="1">
    <citation type="submission" date="2016-10" db="EMBL/GenBank/DDBJ databases">
        <authorList>
            <person name="Varghese N."/>
            <person name="Submissions S."/>
        </authorList>
    </citation>
    <scope>NUCLEOTIDE SEQUENCE [LARGE SCALE GENOMIC DNA]</scope>
    <source>
        <strain evidence="8">DSM 45405</strain>
    </source>
</reference>
<evidence type="ECO:0000256" key="5">
    <source>
        <dbReference type="ARBA" id="ARBA00023002"/>
    </source>
</evidence>
<feature type="domain" description="FAD-binding PCMH-type" evidence="6">
    <location>
        <begin position="34"/>
        <end position="202"/>
    </location>
</feature>
<dbReference type="Pfam" id="PF01565">
    <property type="entry name" value="FAD_binding_4"/>
    <property type="match status" value="1"/>
</dbReference>
<dbReference type="Proteomes" id="UP000182915">
    <property type="component" value="Chromosome I"/>
</dbReference>
<dbReference type="SUPFAM" id="SSF56176">
    <property type="entry name" value="FAD-binding/transporter-associated domain-like"/>
    <property type="match status" value="1"/>
</dbReference>
<dbReference type="RefSeq" id="WP_083406355.1">
    <property type="nucleotide sequence ID" value="NZ_LT629971.1"/>
</dbReference>
<protein>
    <submittedName>
        <fullName evidence="7">FAD/FMN-containing dehydrogenase</fullName>
    </submittedName>
</protein>
<dbReference type="InterPro" id="IPR050416">
    <property type="entry name" value="FAD-linked_Oxidoreductase"/>
</dbReference>
<dbReference type="STRING" id="370526.SAMN04489835_1143"/>